<evidence type="ECO:0000256" key="3">
    <source>
        <dbReference type="ARBA" id="ARBA00022656"/>
    </source>
</evidence>
<evidence type="ECO:0000256" key="1">
    <source>
        <dbReference type="ARBA" id="ARBA00004613"/>
    </source>
</evidence>
<organism evidence="6">
    <name type="scientific">Conus praecellens</name>
    <name type="common">Admirable cone</name>
    <dbReference type="NCBI Taxonomy" id="128530"/>
    <lineage>
        <taxon>Eukaryota</taxon>
        <taxon>Metazoa</taxon>
        <taxon>Spiralia</taxon>
        <taxon>Lophotrochozoa</taxon>
        <taxon>Mollusca</taxon>
        <taxon>Gastropoda</taxon>
        <taxon>Caenogastropoda</taxon>
        <taxon>Neogastropoda</taxon>
        <taxon>Conoidea</taxon>
        <taxon>Conidae</taxon>
        <taxon>Conus</taxon>
        <taxon>Turriconus</taxon>
    </lineage>
</organism>
<evidence type="ECO:0000313" key="6">
    <source>
        <dbReference type="EMBL" id="ATF27791.1"/>
    </source>
</evidence>
<dbReference type="Pfam" id="PF16981">
    <property type="entry name" value="Chi-conotoxin"/>
    <property type="match status" value="1"/>
</dbReference>
<evidence type="ECO:0000256" key="2">
    <source>
        <dbReference type="ARBA" id="ARBA00022525"/>
    </source>
</evidence>
<reference evidence="6" key="2">
    <citation type="submission" date="2017-07" db="EMBL/GenBank/DDBJ databases">
        <authorList>
            <person name="Sun Z.S."/>
            <person name="Albrecht U."/>
            <person name="Echele G."/>
            <person name="Lee C.C."/>
        </authorList>
    </citation>
    <scope>NUCLEOTIDE SEQUENCE</scope>
    <source>
        <strain evidence="6">T_Ps5.2ii</strain>
    </source>
</reference>
<dbReference type="AlphaFoldDB" id="A0A291C2V3"/>
<dbReference type="InterPro" id="IPR031565">
    <property type="entry name" value="T-conotoxin"/>
</dbReference>
<evidence type="ECO:0000256" key="5">
    <source>
        <dbReference type="RuleBase" id="RU367125"/>
    </source>
</evidence>
<proteinExistence type="evidence at transcript level"/>
<evidence type="ECO:0000256" key="4">
    <source>
        <dbReference type="ARBA" id="ARBA00022729"/>
    </source>
</evidence>
<sequence length="63" mass="7203">MRCLPVFIILLLLIPSALGLIAKPKTEDYVPLASFHGNTKRTLQILRKEIEECCPMEERCCWG</sequence>
<dbReference type="GO" id="GO:0005576">
    <property type="term" value="C:extracellular region"/>
    <property type="evidence" value="ECO:0007669"/>
    <property type="project" value="UniProtKB-SubCell"/>
</dbReference>
<dbReference type="EMBL" id="MF576957">
    <property type="protein sequence ID" value="ATF27791.1"/>
    <property type="molecule type" value="mRNA"/>
</dbReference>
<feature type="signal peptide" evidence="5">
    <location>
        <begin position="1"/>
        <end position="19"/>
    </location>
</feature>
<comment type="similarity">
    <text evidence="5">Belongs to the conotoxin T superfamily.</text>
</comment>
<accession>A0A291C2V3</accession>
<keyword evidence="2 5" id="KW-0964">Secreted</keyword>
<feature type="chain" id="PRO_5028503367" description="Conotoxin" evidence="5">
    <location>
        <begin position="20"/>
        <end position="63"/>
    </location>
</feature>
<dbReference type="GO" id="GO:0090729">
    <property type="term" value="F:toxin activity"/>
    <property type="evidence" value="ECO:0007669"/>
    <property type="project" value="UniProtKB-UniRule"/>
</dbReference>
<keyword evidence="3 5" id="KW-0800">Toxin</keyword>
<comment type="subcellular location">
    <subcellularLocation>
        <location evidence="1 5">Secreted</location>
    </subcellularLocation>
</comment>
<reference evidence="6" key="1">
    <citation type="journal article" date="2017" name="Genome Biol. Evol.">
        <title>Divergence of the Venom Exogene Repertoire in Two Sister Species of Turriconus.</title>
        <authorList>
            <person name="Li Q."/>
            <person name="Barghi N."/>
            <person name="Lu A."/>
            <person name="Fedosov A.E."/>
            <person name="Bandyopadhyay P.K."/>
            <person name="Lluisma A.O."/>
            <person name="Concepcion G.P."/>
            <person name="Yandell M."/>
            <person name="Olivera B.M."/>
            <person name="Safavi-Hemami H."/>
        </authorList>
    </citation>
    <scope>NUCLEOTIDE SEQUENCE</scope>
    <source>
        <strain evidence="6">T_Ps5.2ii</strain>
    </source>
</reference>
<keyword evidence="4 5" id="KW-0732">Signal</keyword>
<name>A0A291C2V3_CONPC</name>
<protein>
    <recommendedName>
        <fullName evidence="5">Conotoxin</fullName>
    </recommendedName>
</protein>